<dbReference type="InterPro" id="IPR006674">
    <property type="entry name" value="HD_domain"/>
</dbReference>
<gene>
    <name evidence="4" type="ORF">A1Q2_08159</name>
</gene>
<evidence type="ECO:0000313" key="5">
    <source>
        <dbReference type="Proteomes" id="UP000006757"/>
    </source>
</evidence>
<organism evidence="4 5">
    <name type="scientific">Trichosporon asahii var. asahii (strain CBS 8904)</name>
    <name type="common">Yeast</name>
    <dbReference type="NCBI Taxonomy" id="1220162"/>
    <lineage>
        <taxon>Eukaryota</taxon>
        <taxon>Fungi</taxon>
        <taxon>Dikarya</taxon>
        <taxon>Basidiomycota</taxon>
        <taxon>Agaricomycotina</taxon>
        <taxon>Tremellomycetes</taxon>
        <taxon>Trichosporonales</taxon>
        <taxon>Trichosporonaceae</taxon>
        <taxon>Trichosporon</taxon>
    </lineage>
</organism>
<evidence type="ECO:0000259" key="3">
    <source>
        <dbReference type="Pfam" id="PF13023"/>
    </source>
</evidence>
<keyword evidence="1" id="KW-0479">Metal-binding</keyword>
<keyword evidence="5" id="KW-1185">Reference proteome</keyword>
<dbReference type="EMBL" id="AMBO01000408">
    <property type="protein sequence ID" value="EKC97544.1"/>
    <property type="molecule type" value="Genomic_DNA"/>
</dbReference>
<dbReference type="InterPro" id="IPR039356">
    <property type="entry name" value="YfbR/HDDC2"/>
</dbReference>
<proteinExistence type="predicted"/>
<dbReference type="PANTHER" id="PTHR11845">
    <property type="entry name" value="5'-DEOXYNUCLEOTIDASE HDDC2"/>
    <property type="match status" value="1"/>
</dbReference>
<sequence>MFKPLPQVLQVQRLATRLGRTRRPLRPTLESRISTTSPLSNALISAPLHARRQMPIKTDMASQETPNGVVKDAVKDVQIKGAGGKVLPEPYNVPAHAGAAEARETLRLDPGGREAGRVTSCAESMCLVHDLAEAYVGDITPVEGVPASVKHELEEKAMSAFLDEMLGGPSNAQARERFRSLWEEYEARETPESKLVKDLDRLELVLQGVEYERADPSIRSLGTFYTGSIPDSPAHLEHPSVRGWAESVMAERKQLWEERGRGEEEQAQLNGVKVGEIADAKARAKAESESK</sequence>
<dbReference type="InParanoid" id="K1V0U4"/>
<evidence type="ECO:0000256" key="1">
    <source>
        <dbReference type="ARBA" id="ARBA00022723"/>
    </source>
</evidence>
<dbReference type="eggNOG" id="KOG3197">
    <property type="taxonomic scope" value="Eukaryota"/>
</dbReference>
<dbReference type="HOGENOM" id="CLU_083411_0_0_1"/>
<dbReference type="PANTHER" id="PTHR11845:SF13">
    <property type="entry name" value="5'-DEOXYNUCLEOTIDASE HDDC2"/>
    <property type="match status" value="1"/>
</dbReference>
<dbReference type="STRING" id="1220162.K1V0U4"/>
<dbReference type="Proteomes" id="UP000006757">
    <property type="component" value="Unassembled WGS sequence"/>
</dbReference>
<dbReference type="Pfam" id="PF13023">
    <property type="entry name" value="HD_3"/>
    <property type="match status" value="1"/>
</dbReference>
<keyword evidence="2" id="KW-0378">Hydrolase</keyword>
<protein>
    <recommendedName>
        <fullName evidence="3">HD domain-containing protein</fullName>
    </recommendedName>
</protein>
<evidence type="ECO:0000313" key="4">
    <source>
        <dbReference type="EMBL" id="EKC97544.1"/>
    </source>
</evidence>
<dbReference type="SUPFAM" id="SSF109604">
    <property type="entry name" value="HD-domain/PDEase-like"/>
    <property type="match status" value="1"/>
</dbReference>
<comment type="caution">
    <text evidence="4">The sequence shown here is derived from an EMBL/GenBank/DDBJ whole genome shotgun (WGS) entry which is preliminary data.</text>
</comment>
<evidence type="ECO:0000256" key="2">
    <source>
        <dbReference type="ARBA" id="ARBA00022801"/>
    </source>
</evidence>
<dbReference type="AlphaFoldDB" id="K1V0U4"/>
<dbReference type="GO" id="GO:0002953">
    <property type="term" value="F:5'-deoxynucleotidase activity"/>
    <property type="evidence" value="ECO:0007669"/>
    <property type="project" value="InterPro"/>
</dbReference>
<dbReference type="OrthoDB" id="10254258at2759"/>
<dbReference type="GO" id="GO:0046872">
    <property type="term" value="F:metal ion binding"/>
    <property type="evidence" value="ECO:0007669"/>
    <property type="project" value="UniProtKB-KW"/>
</dbReference>
<feature type="domain" description="HD" evidence="3">
    <location>
        <begin position="124"/>
        <end position="217"/>
    </location>
</feature>
<name>K1V0U4_TRIAC</name>
<dbReference type="Gene3D" id="1.10.3210.10">
    <property type="entry name" value="Hypothetical protein af1432"/>
    <property type="match status" value="1"/>
</dbReference>
<reference evidence="4 5" key="1">
    <citation type="journal article" date="2012" name="Eukaryot. Cell">
        <title>Genome sequence of the Trichosporon asahii environmental strain CBS 8904.</title>
        <authorList>
            <person name="Yang R.Y."/>
            <person name="Li H.T."/>
            <person name="Zhu H."/>
            <person name="Zhou G.P."/>
            <person name="Wang M."/>
            <person name="Wang L."/>
        </authorList>
    </citation>
    <scope>NUCLEOTIDE SEQUENCE [LARGE SCALE GENOMIC DNA]</scope>
    <source>
        <strain evidence="4 5">CBS 8904</strain>
    </source>
</reference>
<dbReference type="GO" id="GO:0005737">
    <property type="term" value="C:cytoplasm"/>
    <property type="evidence" value="ECO:0007669"/>
    <property type="project" value="TreeGrafter"/>
</dbReference>
<accession>K1V0U4</accession>